<dbReference type="InterPro" id="IPR036396">
    <property type="entry name" value="Cyt_P450_sf"/>
</dbReference>
<keyword evidence="2 7" id="KW-0349">Heme</keyword>
<evidence type="ECO:0000256" key="4">
    <source>
        <dbReference type="ARBA" id="ARBA00023002"/>
    </source>
</evidence>
<keyword evidence="6 7" id="KW-0503">Monooxygenase</keyword>
<evidence type="ECO:0000256" key="7">
    <source>
        <dbReference type="RuleBase" id="RU000461"/>
    </source>
</evidence>
<protein>
    <submittedName>
        <fullName evidence="8">Cytochrome P450</fullName>
    </submittedName>
</protein>
<dbReference type="InterPro" id="IPR002397">
    <property type="entry name" value="Cyt_P450_B"/>
</dbReference>
<dbReference type="PROSITE" id="PS00086">
    <property type="entry name" value="CYTOCHROME_P450"/>
    <property type="match status" value="1"/>
</dbReference>
<accession>A0A1V0N3F2</accession>
<dbReference type="FunFam" id="1.10.630.10:FF:000018">
    <property type="entry name" value="Cytochrome P450 monooxygenase"/>
    <property type="match status" value="1"/>
</dbReference>
<dbReference type="RefSeq" id="WP_081141958.1">
    <property type="nucleotide sequence ID" value="NZ_CP015363.1"/>
</dbReference>
<dbReference type="GeneID" id="31676282"/>
<comment type="similarity">
    <text evidence="1 7">Belongs to the cytochrome P450 family.</text>
</comment>
<dbReference type="PRINTS" id="PR00359">
    <property type="entry name" value="BP450"/>
</dbReference>
<sequence length="369" mass="42284">MEHDVFQYYRKMRKESPVHFNNDTGSWDVFDYKSVYFVLMNPDTYSSDPSYAGNIPENRQGPGASFITMDNPDHKELRNVTVPYFLTSKITGYRDMIESTSRKLMAGINKDSDFIRDYAVMLPVTVISELLGVPENDRSKFKEWSDYIIGNRSDAGIQDLNRYMYSTMAEIFKTNTEDNIISTINKGLYHSEPLSINQKIGYVMLLVIGGNETTTNLIGNMVKVLSEHPEIADKLRQEPELKKGFIEETLRYYSPIQFLPHRFAARDSVLNGQEIKKGQRLSIWLGSANRDGTKFEDPDTFNMEREKNDHLAFGMGIHMCLGSPLARLEAEIALNDILNKFKHVKINAEKTAMLKNPMVYGFSTMQLDD</sequence>
<gene>
    <name evidence="8" type="ORF">FAD_0780</name>
</gene>
<dbReference type="PANTHER" id="PTHR46696:SF1">
    <property type="entry name" value="CYTOCHROME P450 YJIB-RELATED"/>
    <property type="match status" value="1"/>
</dbReference>
<dbReference type="GO" id="GO:0004497">
    <property type="term" value="F:monooxygenase activity"/>
    <property type="evidence" value="ECO:0007669"/>
    <property type="project" value="UniProtKB-KW"/>
</dbReference>
<evidence type="ECO:0000313" key="9">
    <source>
        <dbReference type="Proteomes" id="UP000192050"/>
    </source>
</evidence>
<proteinExistence type="inferred from homology"/>
<dbReference type="PANTHER" id="PTHR46696">
    <property type="entry name" value="P450, PUTATIVE (EUROFUNG)-RELATED"/>
    <property type="match status" value="1"/>
</dbReference>
<dbReference type="GO" id="GO:0020037">
    <property type="term" value="F:heme binding"/>
    <property type="evidence" value="ECO:0007669"/>
    <property type="project" value="InterPro"/>
</dbReference>
<evidence type="ECO:0000256" key="2">
    <source>
        <dbReference type="ARBA" id="ARBA00022617"/>
    </source>
</evidence>
<dbReference type="SUPFAM" id="SSF48264">
    <property type="entry name" value="Cytochrome P450"/>
    <property type="match status" value="1"/>
</dbReference>
<dbReference type="GO" id="GO:0005506">
    <property type="term" value="F:iron ion binding"/>
    <property type="evidence" value="ECO:0007669"/>
    <property type="project" value="InterPro"/>
</dbReference>
<name>A0A1V0N3F2_9ARCH</name>
<evidence type="ECO:0000256" key="6">
    <source>
        <dbReference type="ARBA" id="ARBA00023033"/>
    </source>
</evidence>
<dbReference type="GO" id="GO:0016705">
    <property type="term" value="F:oxidoreductase activity, acting on paired donors, with incorporation or reduction of molecular oxygen"/>
    <property type="evidence" value="ECO:0007669"/>
    <property type="project" value="InterPro"/>
</dbReference>
<keyword evidence="3 7" id="KW-0479">Metal-binding</keyword>
<reference evidence="8 9" key="1">
    <citation type="submission" date="2011-10" db="EMBL/GenBank/DDBJ databases">
        <title>Metabolic and evolutionary patterns in the extreme acidophile Ferroplasma acidiphilum.</title>
        <authorList>
            <person name="Golyshina O.V."/>
            <person name="Kozyavkin S.A."/>
            <person name="Tatusov R.L."/>
            <person name="Slesarev A.I."/>
            <person name="Golyshin P.N."/>
        </authorList>
    </citation>
    <scope>NUCLEOTIDE SEQUENCE [LARGE SCALE GENOMIC DNA]</scope>
    <source>
        <strain evidence="9">Y</strain>
    </source>
</reference>
<dbReference type="PRINTS" id="PR00385">
    <property type="entry name" value="P450"/>
</dbReference>
<evidence type="ECO:0000256" key="5">
    <source>
        <dbReference type="ARBA" id="ARBA00023004"/>
    </source>
</evidence>
<keyword evidence="4 7" id="KW-0560">Oxidoreductase</keyword>
<evidence type="ECO:0000256" key="1">
    <source>
        <dbReference type="ARBA" id="ARBA00010617"/>
    </source>
</evidence>
<evidence type="ECO:0000313" key="8">
    <source>
        <dbReference type="EMBL" id="ARD84683.1"/>
    </source>
</evidence>
<keyword evidence="5 7" id="KW-0408">Iron</keyword>
<dbReference type="STRING" id="74969.FAD_0780"/>
<organism evidence="8 9">
    <name type="scientific">Ferroplasma acidiphilum</name>
    <dbReference type="NCBI Taxonomy" id="74969"/>
    <lineage>
        <taxon>Archaea</taxon>
        <taxon>Methanobacteriati</taxon>
        <taxon>Thermoplasmatota</taxon>
        <taxon>Thermoplasmata</taxon>
        <taxon>Thermoplasmatales</taxon>
        <taxon>Ferroplasmaceae</taxon>
        <taxon>Ferroplasma</taxon>
    </lineage>
</organism>
<dbReference type="Pfam" id="PF00067">
    <property type="entry name" value="p450"/>
    <property type="match status" value="1"/>
</dbReference>
<dbReference type="Gene3D" id="1.10.630.10">
    <property type="entry name" value="Cytochrome P450"/>
    <property type="match status" value="1"/>
</dbReference>
<evidence type="ECO:0000256" key="3">
    <source>
        <dbReference type="ARBA" id="ARBA00022723"/>
    </source>
</evidence>
<dbReference type="AlphaFoldDB" id="A0A1V0N3F2"/>
<dbReference type="InterPro" id="IPR017972">
    <property type="entry name" value="Cyt_P450_CS"/>
</dbReference>
<dbReference type="InterPro" id="IPR001128">
    <property type="entry name" value="Cyt_P450"/>
</dbReference>
<dbReference type="OrthoDB" id="40089at2157"/>
<dbReference type="KEGG" id="fai:FAD_0780"/>
<keyword evidence="9" id="KW-1185">Reference proteome</keyword>
<dbReference type="EMBL" id="CP015363">
    <property type="protein sequence ID" value="ARD84683.1"/>
    <property type="molecule type" value="Genomic_DNA"/>
</dbReference>
<dbReference type="Proteomes" id="UP000192050">
    <property type="component" value="Chromosome"/>
</dbReference>